<dbReference type="RefSeq" id="WP_128490404.1">
    <property type="nucleotide sequence ID" value="NZ_JBHLXB010000013.1"/>
</dbReference>
<proteinExistence type="inferred from homology"/>
<evidence type="ECO:0000313" key="3">
    <source>
        <dbReference type="EMBL" id="RWY38767.1"/>
    </source>
</evidence>
<protein>
    <submittedName>
        <fullName evidence="3">Tyrosine-protein phosphatase</fullName>
    </submittedName>
</protein>
<comment type="similarity">
    <text evidence="1">Belongs to the protein-tyrosine phosphatase family.</text>
</comment>
<gene>
    <name evidence="3" type="ORF">EP867_15580</name>
</gene>
<sequence>MPYHPDRRLPIEGAFNLRDLGGYALPDGSRTRWGRALRADGLGRLSTADIDLLLSRGLTRVIDLRAPAEARQHPGKLNGISGIEVLNLPLYDDLAPLREITDPEPLPEFYRKMLSERSAMVAEVFQAIAGTGEGGVLFHCTAGKDRTGVIAALWLALAGAEREVILGDYALTGELIPGLISLFNADLVARGIDPEVIRPMLGCEPRYMAQTLDYITATYGDVPQYLRSSGLNEETLTALRAKLASD</sequence>
<dbReference type="EMBL" id="SBLC01000031">
    <property type="protein sequence ID" value="RWY38767.1"/>
    <property type="molecule type" value="Genomic_DNA"/>
</dbReference>
<dbReference type="InterPro" id="IPR026893">
    <property type="entry name" value="Tyr/Ser_Pase_IphP-type"/>
</dbReference>
<dbReference type="Pfam" id="PF13350">
    <property type="entry name" value="Y_phosphatase3"/>
    <property type="match status" value="1"/>
</dbReference>
<dbReference type="PROSITE" id="PS50056">
    <property type="entry name" value="TYR_PHOSPHATASE_2"/>
    <property type="match status" value="1"/>
</dbReference>
<feature type="domain" description="Tyrosine specific protein phosphatases" evidence="2">
    <location>
        <begin position="115"/>
        <end position="164"/>
    </location>
</feature>
<name>A0A444M8J1_9RHOB</name>
<dbReference type="SUPFAM" id="SSF52799">
    <property type="entry name" value="(Phosphotyrosine protein) phosphatases II"/>
    <property type="match status" value="1"/>
</dbReference>
<dbReference type="PANTHER" id="PTHR31126">
    <property type="entry name" value="TYROSINE-PROTEIN PHOSPHATASE"/>
    <property type="match status" value="1"/>
</dbReference>
<evidence type="ECO:0000313" key="4">
    <source>
        <dbReference type="Proteomes" id="UP000287168"/>
    </source>
</evidence>
<keyword evidence="4" id="KW-1185">Reference proteome</keyword>
<dbReference type="GO" id="GO:0004721">
    <property type="term" value="F:phosphoprotein phosphatase activity"/>
    <property type="evidence" value="ECO:0007669"/>
    <property type="project" value="InterPro"/>
</dbReference>
<dbReference type="OrthoDB" id="1188001at2"/>
<organism evidence="3 4">
    <name type="scientific">Falsigemmobacter intermedius</name>
    <dbReference type="NCBI Taxonomy" id="1553448"/>
    <lineage>
        <taxon>Bacteria</taxon>
        <taxon>Pseudomonadati</taxon>
        <taxon>Pseudomonadota</taxon>
        <taxon>Alphaproteobacteria</taxon>
        <taxon>Rhodobacterales</taxon>
        <taxon>Paracoccaceae</taxon>
        <taxon>Falsigemmobacter</taxon>
    </lineage>
</organism>
<comment type="caution">
    <text evidence="3">The sequence shown here is derived from an EMBL/GenBank/DDBJ whole genome shotgun (WGS) entry which is preliminary data.</text>
</comment>
<reference evidence="3 4" key="1">
    <citation type="journal article" date="2015" name="Int. J. Syst. Evol. Microbiol.">
        <title>Gemmobacter intermedius sp. nov., isolated from a white stork (Ciconia ciconia).</title>
        <authorList>
            <person name="Kampfer P."/>
            <person name="Jerzak L."/>
            <person name="Wilharm G."/>
            <person name="Golke J."/>
            <person name="Busse H.J."/>
            <person name="Glaeser S.P."/>
        </authorList>
    </citation>
    <scope>NUCLEOTIDE SEQUENCE [LARGE SCALE GENOMIC DNA]</scope>
    <source>
        <strain evidence="3 4">119/4</strain>
    </source>
</reference>
<dbReference type="InterPro" id="IPR000387">
    <property type="entry name" value="Tyr_Pase_dom"/>
</dbReference>
<dbReference type="InterPro" id="IPR029021">
    <property type="entry name" value="Prot-tyrosine_phosphatase-like"/>
</dbReference>
<dbReference type="Gene3D" id="3.90.190.10">
    <property type="entry name" value="Protein tyrosine phosphatase superfamily"/>
    <property type="match status" value="1"/>
</dbReference>
<evidence type="ECO:0000259" key="2">
    <source>
        <dbReference type="PROSITE" id="PS50056"/>
    </source>
</evidence>
<dbReference type="InterPro" id="IPR016130">
    <property type="entry name" value="Tyr_Pase_AS"/>
</dbReference>
<dbReference type="Proteomes" id="UP000287168">
    <property type="component" value="Unassembled WGS sequence"/>
</dbReference>
<evidence type="ECO:0000256" key="1">
    <source>
        <dbReference type="ARBA" id="ARBA00009580"/>
    </source>
</evidence>
<dbReference type="PANTHER" id="PTHR31126:SF1">
    <property type="entry name" value="TYROSINE SPECIFIC PROTEIN PHOSPHATASES DOMAIN-CONTAINING PROTEIN"/>
    <property type="match status" value="1"/>
</dbReference>
<dbReference type="PROSITE" id="PS00383">
    <property type="entry name" value="TYR_PHOSPHATASE_1"/>
    <property type="match status" value="1"/>
</dbReference>
<dbReference type="AlphaFoldDB" id="A0A444M8J1"/>
<accession>A0A444M8J1</accession>